<dbReference type="FunFam" id="3.40.390.10:FF:000006">
    <property type="entry name" value="Thimet oligopeptidase 1"/>
    <property type="match status" value="1"/>
</dbReference>
<dbReference type="Gene3D" id="1.20.1050.40">
    <property type="entry name" value="Endopeptidase. Chain P, domain 1"/>
    <property type="match status" value="1"/>
</dbReference>
<dbReference type="PANTHER" id="PTHR11804">
    <property type="entry name" value="PROTEASE M3 THIMET OLIGOPEPTIDASE-RELATED"/>
    <property type="match status" value="1"/>
</dbReference>
<dbReference type="SUPFAM" id="SSF55486">
    <property type="entry name" value="Metalloproteases ('zincins'), catalytic domain"/>
    <property type="match status" value="1"/>
</dbReference>
<evidence type="ECO:0000256" key="4">
    <source>
        <dbReference type="ARBA" id="ARBA00022670"/>
    </source>
</evidence>
<proteinExistence type="inferred from homology"/>
<accession>H2KQ60</accession>
<dbReference type="FunFam" id="1.20.1050.40:FF:000001">
    <property type="entry name" value="Thimet oligopeptidase 1"/>
    <property type="match status" value="1"/>
</dbReference>
<dbReference type="AlphaFoldDB" id="H2KQ60"/>
<gene>
    <name evidence="11" type="ORF">CLF_103279</name>
</gene>
<keyword evidence="6 9" id="KW-0378">Hydrolase</keyword>
<dbReference type="GO" id="GO:0046872">
    <property type="term" value="F:metal ion binding"/>
    <property type="evidence" value="ECO:0007669"/>
    <property type="project" value="UniProtKB-UniRule"/>
</dbReference>
<organism evidence="11 12">
    <name type="scientific">Clonorchis sinensis</name>
    <name type="common">Chinese liver fluke</name>
    <dbReference type="NCBI Taxonomy" id="79923"/>
    <lineage>
        <taxon>Eukaryota</taxon>
        <taxon>Metazoa</taxon>
        <taxon>Spiralia</taxon>
        <taxon>Lophotrochozoa</taxon>
        <taxon>Platyhelminthes</taxon>
        <taxon>Trematoda</taxon>
        <taxon>Digenea</taxon>
        <taxon>Opisthorchiida</taxon>
        <taxon>Opisthorchiata</taxon>
        <taxon>Opisthorchiidae</taxon>
        <taxon>Clonorchis</taxon>
    </lineage>
</organism>
<comment type="cofactor">
    <cofactor evidence="9">
        <name>Zn(2+)</name>
        <dbReference type="ChEBI" id="CHEBI:29105"/>
    </cofactor>
    <text evidence="9">Binds 1 zinc ion.</text>
</comment>
<dbReference type="InterPro" id="IPR001567">
    <property type="entry name" value="Pept_M3A_M3B_dom"/>
</dbReference>
<feature type="domain" description="Peptidase M3A/M3B catalytic" evidence="10">
    <location>
        <begin position="235"/>
        <end position="685"/>
    </location>
</feature>
<dbReference type="Pfam" id="PF01432">
    <property type="entry name" value="Peptidase_M3"/>
    <property type="match status" value="1"/>
</dbReference>
<name>H2KQ60_CLOSI</name>
<protein>
    <submittedName>
        <fullName evidence="11">Thimet oligopeptidase</fullName>
    </submittedName>
</protein>
<dbReference type="GO" id="GO:0004222">
    <property type="term" value="F:metalloendopeptidase activity"/>
    <property type="evidence" value="ECO:0007669"/>
    <property type="project" value="InterPro"/>
</dbReference>
<evidence type="ECO:0000259" key="10">
    <source>
        <dbReference type="Pfam" id="PF01432"/>
    </source>
</evidence>
<dbReference type="GO" id="GO:0006518">
    <property type="term" value="P:peptide metabolic process"/>
    <property type="evidence" value="ECO:0007669"/>
    <property type="project" value="TreeGrafter"/>
</dbReference>
<keyword evidence="7 9" id="KW-0862">Zinc</keyword>
<dbReference type="InterPro" id="IPR024077">
    <property type="entry name" value="Neurolysin/TOP_dom2"/>
</dbReference>
<keyword evidence="5 9" id="KW-0479">Metal-binding</keyword>
<evidence type="ECO:0000256" key="9">
    <source>
        <dbReference type="RuleBase" id="RU003435"/>
    </source>
</evidence>
<dbReference type="InterPro" id="IPR024079">
    <property type="entry name" value="MetalloPept_cat_dom_sf"/>
</dbReference>
<keyword evidence="4 9" id="KW-0645">Protease</keyword>
<reference evidence="11" key="1">
    <citation type="journal article" date="2011" name="Genome Biol.">
        <title>The draft genome of the carcinogenic human liver fluke Clonorchis sinensis.</title>
        <authorList>
            <person name="Wang X."/>
            <person name="Chen W."/>
            <person name="Huang Y."/>
            <person name="Sun J."/>
            <person name="Men J."/>
            <person name="Liu H."/>
            <person name="Luo F."/>
            <person name="Guo L."/>
            <person name="Lv X."/>
            <person name="Deng C."/>
            <person name="Zhou C."/>
            <person name="Fan Y."/>
            <person name="Li X."/>
            <person name="Huang L."/>
            <person name="Hu Y."/>
            <person name="Liang C."/>
            <person name="Hu X."/>
            <person name="Xu J."/>
            <person name="Yu X."/>
        </authorList>
    </citation>
    <scope>NUCLEOTIDE SEQUENCE [LARGE SCALE GENOMIC DNA]</scope>
    <source>
        <strain evidence="11">Henan</strain>
    </source>
</reference>
<dbReference type="GO" id="GO:0006508">
    <property type="term" value="P:proteolysis"/>
    <property type="evidence" value="ECO:0007669"/>
    <property type="project" value="UniProtKB-KW"/>
</dbReference>
<dbReference type="PANTHER" id="PTHR11804:SF84">
    <property type="entry name" value="SACCHAROLYSIN"/>
    <property type="match status" value="1"/>
</dbReference>
<comment type="subcellular location">
    <subcellularLocation>
        <location evidence="1">Cytoplasm</location>
    </subcellularLocation>
</comment>
<evidence type="ECO:0000256" key="1">
    <source>
        <dbReference type="ARBA" id="ARBA00004496"/>
    </source>
</evidence>
<sequence>MLVPVAFVALSSQMFGVLQRFARRMAIPGCFLTWDTSVNLLNSRTDSLIKKARAVYDQVGSVSNPTWRSVAQSLSYFEAEYSVEKEMLTFPQYVFPDKSIRDASCDAARKISDVEVELEMRKDVFDQFVHIQSNLDSTVPAEMKRYVDRKVRDGRRAGLHLDEKGRKKIEELSKEENRLCIDFQRALDEENTVLEFTKEELAGCPEDFLRGLKMAPSGKLQITLKYPHYFPASEKASNPATRRTLEKAFNSRCIKENTPILKRLMELRKERSSMLGFPTHADFTVDIRMAKTAANVDAFLKDVAQKLEPIRAKDTARVLQLKKEECERLGYPFVNRIEPSDLRYYINLIKEKDYAVDHHHLKRYFPLRAVKAGVLRLYQHLLGLTFARVNTTDVWHPDVEMYSVTDTDTKELLGYMYLDLHPREGKFGHAAVFGLQPGCLRRNETASGEGVERQVAVAAIVANFTGPSTAQSEAYLLHDEVNTFFHEFGHLMHAICARTDCELFSGTHVETDFVECPSQMLENWVWNEDGLKALLGEEAEPIPKELLDRLLASRKATAGLFYTRQVLLATFDQAIHTTHWNVVYVEFSRKLCDIDPTPGTCVPASFGHLAGGYDARYYGYLWSEVFSADLYESRFRRAPDGGCLSKTVGREYRTKILQPGGSKDASDMLRDFLGRDPSNSAFFKLLGIQV</sequence>
<dbReference type="Proteomes" id="UP000008909">
    <property type="component" value="Unassembled WGS sequence"/>
</dbReference>
<dbReference type="InterPro" id="IPR045090">
    <property type="entry name" value="Pept_M3A_M3B"/>
</dbReference>
<keyword evidence="12" id="KW-1185">Reference proteome</keyword>
<dbReference type="CDD" id="cd06455">
    <property type="entry name" value="M3A_TOP"/>
    <property type="match status" value="1"/>
</dbReference>
<evidence type="ECO:0000256" key="2">
    <source>
        <dbReference type="ARBA" id="ARBA00006040"/>
    </source>
</evidence>
<evidence type="ECO:0000256" key="3">
    <source>
        <dbReference type="ARBA" id="ARBA00022490"/>
    </source>
</evidence>
<keyword evidence="8 9" id="KW-0482">Metalloprotease</keyword>
<evidence type="ECO:0000256" key="7">
    <source>
        <dbReference type="ARBA" id="ARBA00022833"/>
    </source>
</evidence>
<dbReference type="Gene3D" id="1.10.1370.10">
    <property type="entry name" value="Neurolysin, domain 3"/>
    <property type="match status" value="1"/>
</dbReference>
<evidence type="ECO:0000256" key="8">
    <source>
        <dbReference type="ARBA" id="ARBA00023049"/>
    </source>
</evidence>
<dbReference type="Gene3D" id="3.40.390.10">
    <property type="entry name" value="Collagenase (Catalytic Domain)"/>
    <property type="match status" value="1"/>
</dbReference>
<evidence type="ECO:0000313" key="11">
    <source>
        <dbReference type="EMBL" id="GAA31501.1"/>
    </source>
</evidence>
<evidence type="ECO:0000256" key="6">
    <source>
        <dbReference type="ARBA" id="ARBA00022801"/>
    </source>
</evidence>
<evidence type="ECO:0000313" key="12">
    <source>
        <dbReference type="Proteomes" id="UP000008909"/>
    </source>
</evidence>
<dbReference type="EMBL" id="DF142971">
    <property type="protein sequence ID" value="GAA31501.1"/>
    <property type="molecule type" value="Genomic_DNA"/>
</dbReference>
<dbReference type="InterPro" id="IPR024080">
    <property type="entry name" value="Neurolysin/TOP_N"/>
</dbReference>
<reference key="2">
    <citation type="submission" date="2011-10" db="EMBL/GenBank/DDBJ databases">
        <title>The genome and transcriptome sequence of Clonorchis sinensis provide insights into the carcinogenic liver fluke.</title>
        <authorList>
            <person name="Wang X."/>
            <person name="Huang Y."/>
            <person name="Chen W."/>
            <person name="Liu H."/>
            <person name="Guo L."/>
            <person name="Chen Y."/>
            <person name="Luo F."/>
            <person name="Zhou W."/>
            <person name="Sun J."/>
            <person name="Mao Q."/>
            <person name="Liang P."/>
            <person name="Zhou C."/>
            <person name="Tian Y."/>
            <person name="Men J."/>
            <person name="Lv X."/>
            <person name="Huang L."/>
            <person name="Zhou J."/>
            <person name="Hu Y."/>
            <person name="Li R."/>
            <person name="Zhang F."/>
            <person name="Lei H."/>
            <person name="Li X."/>
            <person name="Hu X."/>
            <person name="Liang C."/>
            <person name="Xu J."/>
            <person name="Wu Z."/>
            <person name="Yu X."/>
        </authorList>
    </citation>
    <scope>NUCLEOTIDE SEQUENCE</scope>
    <source>
        <strain>Henan</strain>
    </source>
</reference>
<keyword evidence="3" id="KW-0963">Cytoplasm</keyword>
<evidence type="ECO:0000256" key="5">
    <source>
        <dbReference type="ARBA" id="ARBA00022723"/>
    </source>
</evidence>
<comment type="similarity">
    <text evidence="2 9">Belongs to the peptidase M3 family.</text>
</comment>
<dbReference type="GO" id="GO:0005758">
    <property type="term" value="C:mitochondrial intermembrane space"/>
    <property type="evidence" value="ECO:0007669"/>
    <property type="project" value="TreeGrafter"/>
</dbReference>